<name>A0ABV0WMP3_9TELE</name>
<keyword evidence="1" id="KW-1133">Transmembrane helix</keyword>
<accession>A0ABV0WMP3</accession>
<proteinExistence type="predicted"/>
<protein>
    <submittedName>
        <fullName evidence="2">Uncharacterized protein</fullName>
    </submittedName>
</protein>
<feature type="transmembrane region" description="Helical" evidence="1">
    <location>
        <begin position="7"/>
        <end position="27"/>
    </location>
</feature>
<evidence type="ECO:0000313" key="3">
    <source>
        <dbReference type="Proteomes" id="UP001444071"/>
    </source>
</evidence>
<reference evidence="2 3" key="1">
    <citation type="submission" date="2021-06" db="EMBL/GenBank/DDBJ databases">
        <authorList>
            <person name="Palmer J.M."/>
        </authorList>
    </citation>
    <scope>NUCLEOTIDE SEQUENCE [LARGE SCALE GENOMIC DNA]</scope>
    <source>
        <strain evidence="2 3">XR_2019</strain>
        <tissue evidence="2">Muscle</tissue>
    </source>
</reference>
<keyword evidence="1" id="KW-0472">Membrane</keyword>
<dbReference type="Proteomes" id="UP001444071">
    <property type="component" value="Unassembled WGS sequence"/>
</dbReference>
<feature type="transmembrane region" description="Helical" evidence="1">
    <location>
        <begin position="33"/>
        <end position="54"/>
    </location>
</feature>
<keyword evidence="1" id="KW-0812">Transmembrane</keyword>
<gene>
    <name evidence="2" type="ORF">XENORESO_007371</name>
</gene>
<organism evidence="2 3">
    <name type="scientific">Xenotaenia resolanae</name>
    <dbReference type="NCBI Taxonomy" id="208358"/>
    <lineage>
        <taxon>Eukaryota</taxon>
        <taxon>Metazoa</taxon>
        <taxon>Chordata</taxon>
        <taxon>Craniata</taxon>
        <taxon>Vertebrata</taxon>
        <taxon>Euteleostomi</taxon>
        <taxon>Actinopterygii</taxon>
        <taxon>Neopterygii</taxon>
        <taxon>Teleostei</taxon>
        <taxon>Neoteleostei</taxon>
        <taxon>Acanthomorphata</taxon>
        <taxon>Ovalentaria</taxon>
        <taxon>Atherinomorphae</taxon>
        <taxon>Cyprinodontiformes</taxon>
        <taxon>Goodeidae</taxon>
        <taxon>Xenotaenia</taxon>
    </lineage>
</organism>
<keyword evidence="3" id="KW-1185">Reference proteome</keyword>
<sequence>MLSFSILHHNLFLTLLLTPYDLFFTVIPLWDPFYLTLLSHPYIAPFLTFIFLICRYDKFLHSSLNFVTPFNVEPPLPTFLFRITSSNSFNSIQCKFSLPMITLFF</sequence>
<evidence type="ECO:0000313" key="2">
    <source>
        <dbReference type="EMBL" id="MEQ2270661.1"/>
    </source>
</evidence>
<comment type="caution">
    <text evidence="2">The sequence shown here is derived from an EMBL/GenBank/DDBJ whole genome shotgun (WGS) entry which is preliminary data.</text>
</comment>
<evidence type="ECO:0000256" key="1">
    <source>
        <dbReference type="SAM" id="Phobius"/>
    </source>
</evidence>
<dbReference type="EMBL" id="JAHRIM010060294">
    <property type="protein sequence ID" value="MEQ2270661.1"/>
    <property type="molecule type" value="Genomic_DNA"/>
</dbReference>